<dbReference type="SUPFAM" id="SSF69754">
    <property type="entry name" value="Ribosome binding protein Y (YfiA homologue)"/>
    <property type="match status" value="1"/>
</dbReference>
<feature type="region of interest" description="Disordered" evidence="1">
    <location>
        <begin position="107"/>
        <end position="135"/>
    </location>
</feature>
<evidence type="ECO:0000313" key="4">
    <source>
        <dbReference type="EMBL" id="ORB09151.1"/>
    </source>
</evidence>
<feature type="compositionally biased region" description="Basic and acidic residues" evidence="1">
    <location>
        <begin position="117"/>
        <end position="135"/>
    </location>
</feature>
<dbReference type="STRING" id="560555.BST30_00650"/>
<dbReference type="AlphaFoldDB" id="A0A1X0G530"/>
<reference evidence="4 5" key="1">
    <citation type="submission" date="2017-02" db="EMBL/GenBank/DDBJ databases">
        <title>The new phylogeny of genus Mycobacterium.</title>
        <authorList>
            <person name="Tortoli E."/>
            <person name="Trovato A."/>
            <person name="Cirillo D.M."/>
        </authorList>
    </citation>
    <scope>NUCLEOTIDE SEQUENCE [LARGE SCALE GENOMIC DNA]</scope>
    <source>
        <strain evidence="4 5">DSM 45255</strain>
    </source>
</reference>
<evidence type="ECO:0000313" key="6">
    <source>
        <dbReference type="Proteomes" id="UP000465812"/>
    </source>
</evidence>
<dbReference type="InterPro" id="IPR050574">
    <property type="entry name" value="HPF/YfiA_ribosome-assoc"/>
</dbReference>
<sequence>MRQRPDLPAVLDVEVVTHGKLEDAATYARAKIGELGPYTHQPVLHAVVKLSEHTDPAVARRVIAQANLDVNGRLVRAQVEATTAREAIDLLQARLLHRLERSAEHWEAKRGGLPRGGGREWRHGSEPHDRPKYFPRPASERRIMRHKSYSLRTCTVEEAAFEMDQLDYDFHLFTEEGTHQDSVLYRGKPGEYRLAQVNPEHAAKLSPCELPVTISPQPAPALSVEQAIERIGLLGLPFLFFVDTARGRGSVLYHRYDGHFGLITPAC</sequence>
<gene>
    <name evidence="4" type="ORF">BST30_00650</name>
    <name evidence="3" type="ORF">MMAN_14390</name>
</gene>
<evidence type="ECO:0000256" key="1">
    <source>
        <dbReference type="SAM" id="MobiDB-lite"/>
    </source>
</evidence>
<dbReference type="EMBL" id="MVHW01000001">
    <property type="protein sequence ID" value="ORB09151.1"/>
    <property type="molecule type" value="Genomic_DNA"/>
</dbReference>
<keyword evidence="6" id="KW-1185">Reference proteome</keyword>
<dbReference type="GO" id="GO:0043024">
    <property type="term" value="F:ribosomal small subunit binding"/>
    <property type="evidence" value="ECO:0007669"/>
    <property type="project" value="TreeGrafter"/>
</dbReference>
<reference evidence="3 6" key="2">
    <citation type="journal article" date="2019" name="Emerg. Microbes Infect.">
        <title>Comprehensive subspecies identification of 175 nontuberculous mycobacteria species based on 7547 genomic profiles.</title>
        <authorList>
            <person name="Matsumoto Y."/>
            <person name="Kinjo T."/>
            <person name="Motooka D."/>
            <person name="Nabeya D."/>
            <person name="Jung N."/>
            <person name="Uechi K."/>
            <person name="Horii T."/>
            <person name="Iida T."/>
            <person name="Fujita J."/>
            <person name="Nakamura S."/>
        </authorList>
    </citation>
    <scope>NUCLEOTIDE SEQUENCE [LARGE SCALE GENOMIC DNA]</scope>
    <source>
        <strain evidence="3 6">JCM 18113</strain>
    </source>
</reference>
<accession>A0A1X0G530</accession>
<evidence type="ECO:0000313" key="3">
    <source>
        <dbReference type="EMBL" id="BBY37305.1"/>
    </source>
</evidence>
<dbReference type="Proteomes" id="UP000192760">
    <property type="component" value="Unassembled WGS sequence"/>
</dbReference>
<dbReference type="EMBL" id="AP022590">
    <property type="protein sequence ID" value="BBY37305.1"/>
    <property type="molecule type" value="Genomic_DNA"/>
</dbReference>
<name>A0A1X0G530_MYCNT</name>
<dbReference type="Proteomes" id="UP000465812">
    <property type="component" value="Chromosome"/>
</dbReference>
<dbReference type="InterPro" id="IPR032528">
    <property type="entry name" value="Ribosom_S30AE_C"/>
</dbReference>
<dbReference type="InterPro" id="IPR038416">
    <property type="entry name" value="Ribosom_S30AE_C_sf"/>
</dbReference>
<dbReference type="PANTHER" id="PTHR33231">
    <property type="entry name" value="30S RIBOSOMAL PROTEIN"/>
    <property type="match status" value="1"/>
</dbReference>
<dbReference type="GO" id="GO:0022627">
    <property type="term" value="C:cytosolic small ribosomal subunit"/>
    <property type="evidence" value="ECO:0007669"/>
    <property type="project" value="TreeGrafter"/>
</dbReference>
<evidence type="ECO:0000313" key="5">
    <source>
        <dbReference type="Proteomes" id="UP000192760"/>
    </source>
</evidence>
<organism evidence="4 5">
    <name type="scientific">Mycobacterium mantenii</name>
    <dbReference type="NCBI Taxonomy" id="560555"/>
    <lineage>
        <taxon>Bacteria</taxon>
        <taxon>Bacillati</taxon>
        <taxon>Actinomycetota</taxon>
        <taxon>Actinomycetes</taxon>
        <taxon>Mycobacteriales</taxon>
        <taxon>Mycobacteriaceae</taxon>
        <taxon>Mycobacterium</taxon>
        <taxon>Mycobacterium avium complex (MAC)</taxon>
    </lineage>
</organism>
<dbReference type="RefSeq" id="WP_083092329.1">
    <property type="nucleotide sequence ID" value="NZ_AP022590.1"/>
</dbReference>
<proteinExistence type="predicted"/>
<feature type="domain" description="Sigma 54 modulation/S30EA ribosomal protein C-terminal" evidence="2">
    <location>
        <begin position="139"/>
        <end position="194"/>
    </location>
</feature>
<dbReference type="GO" id="GO:0045900">
    <property type="term" value="P:negative regulation of translational elongation"/>
    <property type="evidence" value="ECO:0007669"/>
    <property type="project" value="TreeGrafter"/>
</dbReference>
<dbReference type="Gene3D" id="3.30.505.50">
    <property type="entry name" value="Sigma 54 modulation/S30EA ribosomal protein, C-terminal domain"/>
    <property type="match status" value="2"/>
</dbReference>
<dbReference type="InterPro" id="IPR036567">
    <property type="entry name" value="RHF-like"/>
</dbReference>
<dbReference type="PANTHER" id="PTHR33231:SF1">
    <property type="entry name" value="30S RIBOSOMAL PROTEIN"/>
    <property type="match status" value="1"/>
</dbReference>
<reference evidence="3" key="3">
    <citation type="submission" date="2020-02" db="EMBL/GenBank/DDBJ databases">
        <authorList>
            <person name="Matsumoto Y."/>
            <person name="Motooka D."/>
            <person name="Nakamura S."/>
        </authorList>
    </citation>
    <scope>NUCLEOTIDE SEQUENCE</scope>
    <source>
        <strain evidence="3">JCM 18113</strain>
    </source>
</reference>
<protein>
    <submittedName>
        <fullName evidence="4">Integrase</fullName>
    </submittedName>
</protein>
<dbReference type="Pfam" id="PF16321">
    <property type="entry name" value="Ribosom_S30AE_C"/>
    <property type="match status" value="2"/>
</dbReference>
<dbReference type="Gene3D" id="3.30.160.100">
    <property type="entry name" value="Ribosome hibernation promotion factor-like"/>
    <property type="match status" value="1"/>
</dbReference>
<feature type="domain" description="Sigma 54 modulation/S30EA ribosomal protein C-terminal" evidence="2">
    <location>
        <begin position="219"/>
        <end position="262"/>
    </location>
</feature>
<evidence type="ECO:0000259" key="2">
    <source>
        <dbReference type="Pfam" id="PF16321"/>
    </source>
</evidence>